<feature type="transmembrane region" description="Helical" evidence="1">
    <location>
        <begin position="214"/>
        <end position="236"/>
    </location>
</feature>
<evidence type="ECO:0000313" key="3">
    <source>
        <dbReference type="Proteomes" id="UP001601444"/>
    </source>
</evidence>
<keyword evidence="3" id="KW-1185">Reference proteome</keyword>
<dbReference type="EMBL" id="JBIAMX010000001">
    <property type="protein sequence ID" value="MFF0541480.1"/>
    <property type="molecule type" value="Genomic_DNA"/>
</dbReference>
<evidence type="ECO:0000256" key="1">
    <source>
        <dbReference type="SAM" id="Phobius"/>
    </source>
</evidence>
<dbReference type="Proteomes" id="UP001601444">
    <property type="component" value="Unassembled WGS sequence"/>
</dbReference>
<comment type="caution">
    <text evidence="2">The sequence shown here is derived from an EMBL/GenBank/DDBJ whole genome shotgun (WGS) entry which is preliminary data.</text>
</comment>
<evidence type="ECO:0008006" key="4">
    <source>
        <dbReference type="Google" id="ProtNLM"/>
    </source>
</evidence>
<feature type="transmembrane region" description="Helical" evidence="1">
    <location>
        <begin position="57"/>
        <end position="74"/>
    </location>
</feature>
<organism evidence="2 3">
    <name type="scientific">Nocardia thailandica</name>
    <dbReference type="NCBI Taxonomy" id="257275"/>
    <lineage>
        <taxon>Bacteria</taxon>
        <taxon>Bacillati</taxon>
        <taxon>Actinomycetota</taxon>
        <taxon>Actinomycetes</taxon>
        <taxon>Mycobacteriales</taxon>
        <taxon>Nocardiaceae</taxon>
        <taxon>Nocardia</taxon>
    </lineage>
</organism>
<name>A0ABW6PGE7_9NOCA</name>
<dbReference type="RefSeq" id="WP_387698705.1">
    <property type="nucleotide sequence ID" value="NZ_JBIAMX010000001.1"/>
</dbReference>
<feature type="transmembrane region" description="Helical" evidence="1">
    <location>
        <begin position="81"/>
        <end position="101"/>
    </location>
</feature>
<accession>A0ABW6PGE7</accession>
<evidence type="ECO:0000313" key="2">
    <source>
        <dbReference type="EMBL" id="MFF0541480.1"/>
    </source>
</evidence>
<feature type="transmembrane region" description="Helical" evidence="1">
    <location>
        <begin position="113"/>
        <end position="146"/>
    </location>
</feature>
<protein>
    <recommendedName>
        <fullName evidence="4">ABC transporter permease</fullName>
    </recommendedName>
</protein>
<proteinExistence type="predicted"/>
<sequence>MPIRPLRFREQLDEPFALLQAHLRPLATLGGLGLAVALPVTLGVTGLVAELTGDNDAAVGWTAVGITALAIWLLRFVLRGATVAIGLADLAGVRLGLSAALRGARARFGPLLVAQLMFTLIGLAVLVPGAVLIITYPFALVGLAFLRGRRFVVEPVVLAEQLNHGAAVRRSKELTEGAGSPLAGLWLCQRLLFALLAVPLFGVPFYLSEFTGTHRWAVTGLIIGGTLLVTVIAEIVEAASRVVVYLDRRCVRDGMDIRIPGGAR</sequence>
<feature type="transmembrane region" description="Helical" evidence="1">
    <location>
        <begin position="26"/>
        <end position="51"/>
    </location>
</feature>
<keyword evidence="1" id="KW-1133">Transmembrane helix</keyword>
<gene>
    <name evidence="2" type="ORF">ACFYTF_01425</name>
</gene>
<reference evidence="2 3" key="1">
    <citation type="submission" date="2024-10" db="EMBL/GenBank/DDBJ databases">
        <title>The Natural Products Discovery Center: Release of the First 8490 Sequenced Strains for Exploring Actinobacteria Biosynthetic Diversity.</title>
        <authorList>
            <person name="Kalkreuter E."/>
            <person name="Kautsar S.A."/>
            <person name="Yang D."/>
            <person name="Bader C.D."/>
            <person name="Teijaro C.N."/>
            <person name="Fluegel L."/>
            <person name="Davis C.M."/>
            <person name="Simpson J.R."/>
            <person name="Lauterbach L."/>
            <person name="Steele A.D."/>
            <person name="Gui C."/>
            <person name="Meng S."/>
            <person name="Li G."/>
            <person name="Viehrig K."/>
            <person name="Ye F."/>
            <person name="Su P."/>
            <person name="Kiefer A.F."/>
            <person name="Nichols A."/>
            <person name="Cepeda A.J."/>
            <person name="Yan W."/>
            <person name="Fan B."/>
            <person name="Jiang Y."/>
            <person name="Adhikari A."/>
            <person name="Zheng C.-J."/>
            <person name="Schuster L."/>
            <person name="Cowan T.M."/>
            <person name="Smanski M.J."/>
            <person name="Chevrette M.G."/>
            <person name="De Carvalho L.P.S."/>
            <person name="Shen B."/>
        </authorList>
    </citation>
    <scope>NUCLEOTIDE SEQUENCE [LARGE SCALE GENOMIC DNA]</scope>
    <source>
        <strain evidence="2 3">NPDC004045</strain>
    </source>
</reference>
<feature type="transmembrane region" description="Helical" evidence="1">
    <location>
        <begin position="191"/>
        <end position="208"/>
    </location>
</feature>
<keyword evidence="1" id="KW-0472">Membrane</keyword>
<keyword evidence="1" id="KW-0812">Transmembrane</keyword>